<dbReference type="EMBL" id="GBXM01040642">
    <property type="protein sequence ID" value="JAH67935.1"/>
    <property type="molecule type" value="Transcribed_RNA"/>
</dbReference>
<dbReference type="AlphaFoldDB" id="A0A0E9URX3"/>
<name>A0A0E9URX3_ANGAN</name>
<sequence>MFYLYSSRVLRLFKQKTQLNYHDIPAGCRDPLF</sequence>
<evidence type="ECO:0000313" key="1">
    <source>
        <dbReference type="EMBL" id="JAH67935.1"/>
    </source>
</evidence>
<reference evidence="1" key="1">
    <citation type="submission" date="2014-11" db="EMBL/GenBank/DDBJ databases">
        <authorList>
            <person name="Amaro Gonzalez C."/>
        </authorList>
    </citation>
    <scope>NUCLEOTIDE SEQUENCE</scope>
</reference>
<reference evidence="1" key="2">
    <citation type="journal article" date="2015" name="Fish Shellfish Immunol.">
        <title>Early steps in the European eel (Anguilla anguilla)-Vibrio vulnificus interaction in the gills: Role of the RtxA13 toxin.</title>
        <authorList>
            <person name="Callol A."/>
            <person name="Pajuelo D."/>
            <person name="Ebbesson L."/>
            <person name="Teles M."/>
            <person name="MacKenzie S."/>
            <person name="Amaro C."/>
        </authorList>
    </citation>
    <scope>NUCLEOTIDE SEQUENCE</scope>
</reference>
<accession>A0A0E9URX3</accession>
<organism evidence="1">
    <name type="scientific">Anguilla anguilla</name>
    <name type="common">European freshwater eel</name>
    <name type="synonym">Muraena anguilla</name>
    <dbReference type="NCBI Taxonomy" id="7936"/>
    <lineage>
        <taxon>Eukaryota</taxon>
        <taxon>Metazoa</taxon>
        <taxon>Chordata</taxon>
        <taxon>Craniata</taxon>
        <taxon>Vertebrata</taxon>
        <taxon>Euteleostomi</taxon>
        <taxon>Actinopterygii</taxon>
        <taxon>Neopterygii</taxon>
        <taxon>Teleostei</taxon>
        <taxon>Anguilliformes</taxon>
        <taxon>Anguillidae</taxon>
        <taxon>Anguilla</taxon>
    </lineage>
</organism>
<protein>
    <submittedName>
        <fullName evidence="1">Uncharacterized protein</fullName>
    </submittedName>
</protein>
<proteinExistence type="predicted"/>